<evidence type="ECO:0000313" key="3">
    <source>
        <dbReference type="Proteomes" id="UP000827892"/>
    </source>
</evidence>
<reference evidence="2 3" key="1">
    <citation type="submission" date="2022-02" db="EMBL/GenBank/DDBJ databases">
        <title>Chromosome-level reference genomes for two strains of Caenorhabditis briggsae: an improved platform for comparative genomics.</title>
        <authorList>
            <person name="Stevens L."/>
            <person name="Andersen E.C."/>
        </authorList>
    </citation>
    <scope>NUCLEOTIDE SEQUENCE [LARGE SCALE GENOMIC DNA]</scope>
    <source>
        <strain evidence="2">QX1410_ONT</strain>
        <tissue evidence="2">Whole-organism</tissue>
    </source>
</reference>
<dbReference type="Pfam" id="PF00646">
    <property type="entry name" value="F-box"/>
    <property type="match status" value="1"/>
</dbReference>
<dbReference type="SMART" id="SM00256">
    <property type="entry name" value="FBOX"/>
    <property type="match status" value="1"/>
</dbReference>
<sequence length="174" mass="20109">MSNLLEIPDDVMRIILEKSDYFGIQSLRKTCHHLRNFIDDVKPSPNTVSLGINWKNAKIAEIYRFDIWSPSIFSNFEKSKGYCIDLAPEDVALLKEKFLGNPNFKKCKIHYQRLENGVFEAIGENPRIESDDYGEKRIWLLDTVDPDKILRIEHSEEQILSSGSVHILHGVHLV</sequence>
<dbReference type="InterPro" id="IPR001810">
    <property type="entry name" value="F-box_dom"/>
</dbReference>
<evidence type="ECO:0000259" key="1">
    <source>
        <dbReference type="PROSITE" id="PS50181"/>
    </source>
</evidence>
<gene>
    <name evidence="2" type="ORF">L3Y34_009842</name>
</gene>
<dbReference type="EMBL" id="CP090895">
    <property type="protein sequence ID" value="ULT92342.1"/>
    <property type="molecule type" value="Genomic_DNA"/>
</dbReference>
<feature type="domain" description="F-box" evidence="1">
    <location>
        <begin position="1"/>
        <end position="57"/>
    </location>
</feature>
<accession>A0AAE9A524</accession>
<protein>
    <recommendedName>
        <fullName evidence="1">F-box domain-containing protein</fullName>
    </recommendedName>
</protein>
<dbReference type="AlphaFoldDB" id="A0AAE9A524"/>
<name>A0AAE9A524_CAEBR</name>
<proteinExistence type="predicted"/>
<organism evidence="2 3">
    <name type="scientific">Caenorhabditis briggsae</name>
    <dbReference type="NCBI Taxonomy" id="6238"/>
    <lineage>
        <taxon>Eukaryota</taxon>
        <taxon>Metazoa</taxon>
        <taxon>Ecdysozoa</taxon>
        <taxon>Nematoda</taxon>
        <taxon>Chromadorea</taxon>
        <taxon>Rhabditida</taxon>
        <taxon>Rhabditina</taxon>
        <taxon>Rhabditomorpha</taxon>
        <taxon>Rhabditoidea</taxon>
        <taxon>Rhabditidae</taxon>
        <taxon>Peloderinae</taxon>
        <taxon>Caenorhabditis</taxon>
    </lineage>
</organism>
<dbReference type="Proteomes" id="UP000827892">
    <property type="component" value="Chromosome V"/>
</dbReference>
<evidence type="ECO:0000313" key="2">
    <source>
        <dbReference type="EMBL" id="ULT92342.1"/>
    </source>
</evidence>
<dbReference type="PROSITE" id="PS50181">
    <property type="entry name" value="FBOX"/>
    <property type="match status" value="1"/>
</dbReference>